<sequence>MWLAILVTIVASAGNNVGKALQKEATRQLPRFSIEKKILLQYARSRQYLIGLAADLSGALLMIAAFALAPVSLVQPVSGLGLAILSIFSHFYLKERLQRSEWAAVGVAAIGTIGIGATSADEAAGSEARAPSTARIAGVLGLLCLAALLDCFLRYRRASQDKRSLRTAKPSASSYGLQAGACFGLSAACCRTGFLLAGRLSWLTAPAGLCMSIIFSSLGFMLQTLGFKDGHSVIVCTCAAVSSMVTGVVVGLLALGEGMPSTLGLQALRLLSWLCITSGVSMLAGGRGGLNQILSGLALRVPGSVLSRLPSDMALRVRAMSQQTGEQLPTHAAMQASLRK</sequence>
<protein>
    <recommendedName>
        <fullName evidence="11">Magnesium transporter</fullName>
    </recommendedName>
</protein>
<evidence type="ECO:0000256" key="8">
    <source>
        <dbReference type="SAM" id="Phobius"/>
    </source>
</evidence>
<evidence type="ECO:0008006" key="11">
    <source>
        <dbReference type="Google" id="ProtNLM"/>
    </source>
</evidence>
<comment type="caution">
    <text evidence="9">The sequence shown here is derived from an EMBL/GenBank/DDBJ whole genome shotgun (WGS) entry which is preliminary data.</text>
</comment>
<comment type="subcellular location">
    <subcellularLocation>
        <location evidence="2">Early endosome</location>
    </subcellularLocation>
    <subcellularLocation>
        <location evidence="1">Membrane</location>
        <topology evidence="1">Multi-pass membrane protein</topology>
    </subcellularLocation>
</comment>
<dbReference type="AlphaFoldDB" id="A0AAV1I234"/>
<reference evidence="9 10" key="1">
    <citation type="submission" date="2023-10" db="EMBL/GenBank/DDBJ databases">
        <authorList>
            <person name="Maclean D."/>
            <person name="Macfadyen A."/>
        </authorList>
    </citation>
    <scope>NUCLEOTIDE SEQUENCE [LARGE SCALE GENOMIC DNA]</scope>
</reference>
<evidence type="ECO:0000256" key="7">
    <source>
        <dbReference type="ARBA" id="ARBA00025284"/>
    </source>
</evidence>
<organism evidence="9 10">
    <name type="scientific">Coccomyxa viridis</name>
    <dbReference type="NCBI Taxonomy" id="1274662"/>
    <lineage>
        <taxon>Eukaryota</taxon>
        <taxon>Viridiplantae</taxon>
        <taxon>Chlorophyta</taxon>
        <taxon>core chlorophytes</taxon>
        <taxon>Trebouxiophyceae</taxon>
        <taxon>Trebouxiophyceae incertae sedis</taxon>
        <taxon>Coccomyxaceae</taxon>
        <taxon>Coccomyxa</taxon>
    </lineage>
</organism>
<feature type="transmembrane region" description="Helical" evidence="8">
    <location>
        <begin position="102"/>
        <end position="120"/>
    </location>
</feature>
<evidence type="ECO:0000256" key="5">
    <source>
        <dbReference type="ARBA" id="ARBA00022989"/>
    </source>
</evidence>
<name>A0AAV1I234_9CHLO</name>
<dbReference type="Proteomes" id="UP001314263">
    <property type="component" value="Unassembled WGS sequence"/>
</dbReference>
<dbReference type="PANTHER" id="PTHR40761:SF1">
    <property type="entry name" value="CONSERVED INTEGRAL MEMBRANE ALANINE VALINE AND LEUCINE RICH PROTEIN-RELATED"/>
    <property type="match status" value="1"/>
</dbReference>
<feature type="transmembrane region" description="Helical" evidence="8">
    <location>
        <begin position="233"/>
        <end position="255"/>
    </location>
</feature>
<keyword evidence="5 8" id="KW-1133">Transmembrane helix</keyword>
<comment type="function">
    <text evidence="7">Acts as a Mg(2+) transporter. Can also transport other divalent cations such as Fe(2+), Sr(2+), Ba(2+), Mn(2+) and Co(2+) but to a much less extent than Mg(2+).</text>
</comment>
<dbReference type="GO" id="GO:0016020">
    <property type="term" value="C:membrane"/>
    <property type="evidence" value="ECO:0007669"/>
    <property type="project" value="UniProtKB-SubCell"/>
</dbReference>
<dbReference type="GO" id="GO:0005769">
    <property type="term" value="C:early endosome"/>
    <property type="evidence" value="ECO:0007669"/>
    <property type="project" value="UniProtKB-SubCell"/>
</dbReference>
<accession>A0AAV1I234</accession>
<feature type="transmembrane region" description="Helical" evidence="8">
    <location>
        <begin position="200"/>
        <end position="221"/>
    </location>
</feature>
<feature type="transmembrane region" description="Helical" evidence="8">
    <location>
        <begin position="174"/>
        <end position="194"/>
    </location>
</feature>
<feature type="transmembrane region" description="Helical" evidence="8">
    <location>
        <begin position="48"/>
        <end position="67"/>
    </location>
</feature>
<evidence type="ECO:0000313" key="10">
    <source>
        <dbReference type="Proteomes" id="UP001314263"/>
    </source>
</evidence>
<keyword evidence="10" id="KW-1185">Reference proteome</keyword>
<dbReference type="InterPro" id="IPR008521">
    <property type="entry name" value="Mg_trans_NIPA"/>
</dbReference>
<dbReference type="GO" id="GO:0015095">
    <property type="term" value="F:magnesium ion transmembrane transporter activity"/>
    <property type="evidence" value="ECO:0007669"/>
    <property type="project" value="InterPro"/>
</dbReference>
<feature type="transmembrane region" description="Helical" evidence="8">
    <location>
        <begin position="73"/>
        <end position="93"/>
    </location>
</feature>
<proteinExistence type="inferred from homology"/>
<keyword evidence="4 8" id="KW-0812">Transmembrane</keyword>
<dbReference type="EMBL" id="CAUYUE010000005">
    <property type="protein sequence ID" value="CAK0772571.1"/>
    <property type="molecule type" value="Genomic_DNA"/>
</dbReference>
<keyword evidence="6 8" id="KW-0472">Membrane</keyword>
<evidence type="ECO:0000256" key="2">
    <source>
        <dbReference type="ARBA" id="ARBA00004412"/>
    </source>
</evidence>
<evidence type="ECO:0000256" key="1">
    <source>
        <dbReference type="ARBA" id="ARBA00004141"/>
    </source>
</evidence>
<feature type="transmembrane region" description="Helical" evidence="8">
    <location>
        <begin position="267"/>
        <end position="285"/>
    </location>
</feature>
<dbReference type="InterPro" id="IPR037185">
    <property type="entry name" value="EmrE-like"/>
</dbReference>
<feature type="transmembrane region" description="Helical" evidence="8">
    <location>
        <begin position="132"/>
        <end position="153"/>
    </location>
</feature>
<dbReference type="PANTHER" id="PTHR40761">
    <property type="entry name" value="CONSERVED INTEGRAL MEMBRANE ALANINE VALINE AND LEUCINE RICH PROTEIN-RELATED"/>
    <property type="match status" value="1"/>
</dbReference>
<dbReference type="SUPFAM" id="SSF103481">
    <property type="entry name" value="Multidrug resistance efflux transporter EmrE"/>
    <property type="match status" value="1"/>
</dbReference>
<evidence type="ECO:0000256" key="3">
    <source>
        <dbReference type="ARBA" id="ARBA00007001"/>
    </source>
</evidence>
<evidence type="ECO:0000256" key="4">
    <source>
        <dbReference type="ARBA" id="ARBA00022692"/>
    </source>
</evidence>
<gene>
    <name evidence="9" type="ORF">CVIRNUC_003977</name>
</gene>
<evidence type="ECO:0000313" key="9">
    <source>
        <dbReference type="EMBL" id="CAK0772571.1"/>
    </source>
</evidence>
<evidence type="ECO:0000256" key="6">
    <source>
        <dbReference type="ARBA" id="ARBA00023136"/>
    </source>
</evidence>
<comment type="similarity">
    <text evidence="3">Belongs to the NIPA (TC 2.A.7) family.</text>
</comment>
<dbReference type="Gene3D" id="1.10.3730.20">
    <property type="match status" value="1"/>
</dbReference>
<dbReference type="Pfam" id="PF05653">
    <property type="entry name" value="Mg_trans_NIPA"/>
    <property type="match status" value="1"/>
</dbReference>